<comment type="caution">
    <text evidence="1">The sequence shown here is derived from an EMBL/GenBank/DDBJ whole genome shotgun (WGS) entry which is preliminary data.</text>
</comment>
<name>A0A9R1D347_9EURY</name>
<evidence type="ECO:0000313" key="2">
    <source>
        <dbReference type="Proteomes" id="UP001139494"/>
    </source>
</evidence>
<sequence>MKRKNYLATIGTTASLVSFSGCLVSTSEVDGDLVVDDTVIGNTQFTFEANEEDMINIWGHNTEGRLAIISIEGPELKVGSLQIETEKSSSFNAISTGTHVAIIAQSGFGGEVEVQIGVENQPD</sequence>
<dbReference type="EMBL" id="JAHLKM010000001">
    <property type="protein sequence ID" value="MCQ4331949.1"/>
    <property type="molecule type" value="Genomic_DNA"/>
</dbReference>
<gene>
    <name evidence="1" type="ORF">KM295_00315</name>
</gene>
<organism evidence="1 2">
    <name type="scientific">Natronomonas aquatica</name>
    <dbReference type="NCBI Taxonomy" id="2841590"/>
    <lineage>
        <taxon>Archaea</taxon>
        <taxon>Methanobacteriati</taxon>
        <taxon>Methanobacteriota</taxon>
        <taxon>Stenosarchaea group</taxon>
        <taxon>Halobacteria</taxon>
        <taxon>Halobacteriales</taxon>
        <taxon>Natronomonadaceae</taxon>
        <taxon>Natronomonas</taxon>
    </lineage>
</organism>
<dbReference type="RefSeq" id="WP_256027783.1">
    <property type="nucleotide sequence ID" value="NZ_JAHLKM010000001.1"/>
</dbReference>
<reference evidence="1" key="1">
    <citation type="journal article" date="2023" name="Front. Microbiol.">
        <title>Genomic-based phylogenetic and metabolic analyses of the genus Natronomonas, and description of Natronomonas aquatica sp. nov.</title>
        <authorList>
            <person name="Garcia-Roldan A."/>
            <person name="Duran-Viseras A."/>
            <person name="de la Haba R.R."/>
            <person name="Corral P."/>
            <person name="Sanchez-Porro C."/>
            <person name="Ventosa A."/>
        </authorList>
    </citation>
    <scope>NUCLEOTIDE SEQUENCE</scope>
    <source>
        <strain evidence="1">F2-12</strain>
    </source>
</reference>
<dbReference type="Proteomes" id="UP001139494">
    <property type="component" value="Unassembled WGS sequence"/>
</dbReference>
<accession>A0A9R1D347</accession>
<protein>
    <submittedName>
        <fullName evidence="1">Uncharacterized protein</fullName>
    </submittedName>
</protein>
<evidence type="ECO:0000313" key="1">
    <source>
        <dbReference type="EMBL" id="MCQ4331949.1"/>
    </source>
</evidence>
<keyword evidence="2" id="KW-1185">Reference proteome</keyword>
<dbReference type="AlphaFoldDB" id="A0A9R1D347"/>
<dbReference type="PROSITE" id="PS51257">
    <property type="entry name" value="PROKAR_LIPOPROTEIN"/>
    <property type="match status" value="1"/>
</dbReference>
<proteinExistence type="predicted"/>